<dbReference type="SUPFAM" id="SSF47391">
    <property type="entry name" value="Dimerization-anchoring domain of cAMP-dependent PK regulatory subunit"/>
    <property type="match status" value="1"/>
</dbReference>
<name>A0A8D0SMS0_PIG</name>
<dbReference type="AlphaFoldDB" id="A0A8D0SMS0"/>
<dbReference type="InterPro" id="IPR002048">
    <property type="entry name" value="EF_hand_dom"/>
</dbReference>
<accession>A0A8D0SMS0</accession>
<evidence type="ECO:0000313" key="2">
    <source>
        <dbReference type="Ensembl" id="ENSSSCP00025029165.1"/>
    </source>
</evidence>
<sequence length="158" mass="18330">MEARSPRELEARNYLEKHRIMELLNYLTSALLFFRPEKPRQYLISILERLRIAKIAGVALPFFMDNSNIAAMFEMLDSSNRGTISLTQYKEALKTLGLCTADEVFKDDGHGIPFEKFRHEVGDPSSSRRMRKRNPNLLELQKSFKFNTLVVGKSLYKI</sequence>
<gene>
    <name evidence="2" type="primary">PUS7</name>
</gene>
<feature type="domain" description="EF-hand" evidence="1">
    <location>
        <begin position="64"/>
        <end position="99"/>
    </location>
</feature>
<dbReference type="PROSITE" id="PS50222">
    <property type="entry name" value="EF_HAND_2"/>
    <property type="match status" value="1"/>
</dbReference>
<organism evidence="2 3">
    <name type="scientific">Sus scrofa</name>
    <name type="common">Pig</name>
    <dbReference type="NCBI Taxonomy" id="9823"/>
    <lineage>
        <taxon>Eukaryota</taxon>
        <taxon>Metazoa</taxon>
        <taxon>Chordata</taxon>
        <taxon>Craniata</taxon>
        <taxon>Vertebrata</taxon>
        <taxon>Euteleostomi</taxon>
        <taxon>Mammalia</taxon>
        <taxon>Eutheria</taxon>
        <taxon>Laurasiatheria</taxon>
        <taxon>Artiodactyla</taxon>
        <taxon>Suina</taxon>
        <taxon>Suidae</taxon>
        <taxon>Sus</taxon>
    </lineage>
</organism>
<dbReference type="InterPro" id="IPR049760">
    <property type="entry name" value="DD_EFCAB10"/>
</dbReference>
<dbReference type="GO" id="GO:0005509">
    <property type="term" value="F:calcium ion binding"/>
    <property type="evidence" value="ECO:0007669"/>
    <property type="project" value="InterPro"/>
</dbReference>
<dbReference type="CDD" id="cd22976">
    <property type="entry name" value="DD_EFCAB10"/>
    <property type="match status" value="1"/>
</dbReference>
<evidence type="ECO:0000313" key="3">
    <source>
        <dbReference type="Proteomes" id="UP000694727"/>
    </source>
</evidence>
<dbReference type="InterPro" id="IPR056587">
    <property type="entry name" value="EF_EFCAB10_C"/>
</dbReference>
<dbReference type="Ensembl" id="ENSSSCT00025067924.1">
    <property type="protein sequence ID" value="ENSSSCP00025029165.1"/>
    <property type="gene ID" value="ENSSSCG00025048045.1"/>
</dbReference>
<dbReference type="SUPFAM" id="SSF47473">
    <property type="entry name" value="EF-hand"/>
    <property type="match status" value="1"/>
</dbReference>
<dbReference type="InterPro" id="IPR011992">
    <property type="entry name" value="EF-hand-dom_pair"/>
</dbReference>
<dbReference type="Pfam" id="PF24548">
    <property type="entry name" value="EF_EFCAB10_C"/>
    <property type="match status" value="1"/>
</dbReference>
<evidence type="ECO:0000259" key="1">
    <source>
        <dbReference type="PROSITE" id="PS50222"/>
    </source>
</evidence>
<dbReference type="PANTHER" id="PTHR21847:SF1">
    <property type="entry name" value="EF-HAND CALCIUM-BINDING DOMAIN-CONTAINING PROTEIN 10"/>
    <property type="match status" value="1"/>
</dbReference>
<dbReference type="PANTHER" id="PTHR21847">
    <property type="entry name" value="EF-HAND CALCIUM-BINDING DOMAIN-CONTAINING PROTEIN 10"/>
    <property type="match status" value="1"/>
</dbReference>
<dbReference type="InterPro" id="IPR039879">
    <property type="entry name" value="EFC10"/>
</dbReference>
<dbReference type="Proteomes" id="UP000694727">
    <property type="component" value="Unplaced"/>
</dbReference>
<proteinExistence type="predicted"/>
<protein>
    <submittedName>
        <fullName evidence="2">Pseudouridine synthase 7</fullName>
    </submittedName>
</protein>
<reference evidence="2" key="1">
    <citation type="submission" date="2025-08" db="UniProtKB">
        <authorList>
            <consortium name="Ensembl"/>
        </authorList>
    </citation>
    <scope>IDENTIFICATION</scope>
</reference>